<dbReference type="RefSeq" id="WP_221531941.1">
    <property type="nucleotide sequence ID" value="NZ_JAIGYP010000004.1"/>
</dbReference>
<comment type="caution">
    <text evidence="10">The sequence shown here is derived from an EMBL/GenBank/DDBJ whole genome shotgun (WGS) entry which is preliminary data.</text>
</comment>
<dbReference type="EMBL" id="JAIGYQ010000004">
    <property type="protein sequence ID" value="MBX7490548.1"/>
    <property type="molecule type" value="Genomic_DNA"/>
</dbReference>
<feature type="transmembrane region" description="Helical" evidence="9">
    <location>
        <begin position="16"/>
        <end position="49"/>
    </location>
</feature>
<name>A0ABS7JMC5_9HELI</name>
<sequence>MRTTTELIAREGWKPLIIVLFGFLFAVLLNWNFLAFVLLVFALCIAYFYRNLERVPEDVADDCVLAPLDGVIKNIQNKEDGIYLNIKKPICFCGMLRMPLARFGKVGEAVELERICGLKNGKSANGERVKIAFKRDRNSEAILYLTLYPRNFSQLVLYFWDLDFKLGERLGFFLVGNAVLKMPLESELKVNIGDSIYAGQTLLASLKG</sequence>
<keyword evidence="11" id="KW-1185">Reference proteome</keyword>
<evidence type="ECO:0000256" key="5">
    <source>
        <dbReference type="ARBA" id="ARBA00023145"/>
    </source>
</evidence>
<keyword evidence="8" id="KW-0670">Pyruvate</keyword>
<proteinExistence type="predicted"/>
<evidence type="ECO:0000256" key="9">
    <source>
        <dbReference type="SAM" id="Phobius"/>
    </source>
</evidence>
<evidence type="ECO:0000256" key="1">
    <source>
        <dbReference type="ARBA" id="ARBA00022475"/>
    </source>
</evidence>
<evidence type="ECO:0000256" key="7">
    <source>
        <dbReference type="ARBA" id="ARBA00023264"/>
    </source>
</evidence>
<organism evidence="10 11">
    <name type="scientific">Helicobacter turcicus</name>
    <dbReference type="NCBI Taxonomy" id="2867412"/>
    <lineage>
        <taxon>Bacteria</taxon>
        <taxon>Pseudomonadati</taxon>
        <taxon>Campylobacterota</taxon>
        <taxon>Epsilonproteobacteria</taxon>
        <taxon>Campylobacterales</taxon>
        <taxon>Helicobacteraceae</taxon>
        <taxon>Helicobacter</taxon>
    </lineage>
</organism>
<dbReference type="PANTHER" id="PTHR35809">
    <property type="entry name" value="ARCHAETIDYLSERINE DECARBOXYLASE PROENZYME-RELATED"/>
    <property type="match status" value="1"/>
</dbReference>
<keyword evidence="7" id="KW-1208">Phospholipid metabolism</keyword>
<evidence type="ECO:0008006" key="12">
    <source>
        <dbReference type="Google" id="ProtNLM"/>
    </source>
</evidence>
<protein>
    <recommendedName>
        <fullName evidence="12">Phosphatidylserine decarboxylase</fullName>
    </recommendedName>
</protein>
<keyword evidence="5" id="KW-0865">Zymogen</keyword>
<evidence type="ECO:0000256" key="6">
    <source>
        <dbReference type="ARBA" id="ARBA00023209"/>
    </source>
</evidence>
<gene>
    <name evidence="10" type="ORF">K4G57_03570</name>
</gene>
<accession>A0ABS7JMC5</accession>
<dbReference type="PANTHER" id="PTHR35809:SF1">
    <property type="entry name" value="ARCHAETIDYLSERINE DECARBOXYLASE PROENZYME-RELATED"/>
    <property type="match status" value="1"/>
</dbReference>
<evidence type="ECO:0000256" key="4">
    <source>
        <dbReference type="ARBA" id="ARBA00023136"/>
    </source>
</evidence>
<keyword evidence="4 9" id="KW-0472">Membrane</keyword>
<dbReference type="InterPro" id="IPR033175">
    <property type="entry name" value="PSD-A"/>
</dbReference>
<keyword evidence="9" id="KW-1133">Transmembrane helix</keyword>
<evidence type="ECO:0000256" key="2">
    <source>
        <dbReference type="ARBA" id="ARBA00022516"/>
    </source>
</evidence>
<evidence type="ECO:0000313" key="10">
    <source>
        <dbReference type="EMBL" id="MBX7490548.1"/>
    </source>
</evidence>
<evidence type="ECO:0000313" key="11">
    <source>
        <dbReference type="Proteomes" id="UP000700059"/>
    </source>
</evidence>
<keyword evidence="3" id="KW-0443">Lipid metabolism</keyword>
<keyword evidence="6" id="KW-0594">Phospholipid biosynthesis</keyword>
<keyword evidence="1" id="KW-1003">Cell membrane</keyword>
<evidence type="ECO:0000256" key="8">
    <source>
        <dbReference type="ARBA" id="ARBA00023317"/>
    </source>
</evidence>
<keyword evidence="9" id="KW-0812">Transmembrane</keyword>
<dbReference type="Proteomes" id="UP000700059">
    <property type="component" value="Unassembled WGS sequence"/>
</dbReference>
<keyword evidence="2" id="KW-0444">Lipid biosynthesis</keyword>
<evidence type="ECO:0000256" key="3">
    <source>
        <dbReference type="ARBA" id="ARBA00023098"/>
    </source>
</evidence>
<reference evidence="10 11" key="1">
    <citation type="submission" date="2021-08" db="EMBL/GenBank/DDBJ databases">
        <title>Helicobacter spp. isolated from feces of Anatolian Ground Squirrel (Spermophilus xanthoprymnus) in Turkey.</title>
        <authorList>
            <person name="Aydin F."/>
            <person name="Abay S."/>
            <person name="Kayman T."/>
            <person name="Karakaya E."/>
            <person name="Saticioglu I.B."/>
        </authorList>
    </citation>
    <scope>NUCLEOTIDE SEQUENCE [LARGE SCALE GENOMIC DNA]</scope>
    <source>
        <strain evidence="10 11">Faydin-H70</strain>
    </source>
</reference>